<dbReference type="EMBL" id="PVWG01000029">
    <property type="protein sequence ID" value="PSB17373.1"/>
    <property type="molecule type" value="Genomic_DNA"/>
</dbReference>
<protein>
    <submittedName>
        <fullName evidence="1">Uncharacterized protein</fullName>
    </submittedName>
</protein>
<reference evidence="1 2" key="2">
    <citation type="submission" date="2018-03" db="EMBL/GenBank/DDBJ databases">
        <title>The ancient ancestry and fast evolution of plastids.</title>
        <authorList>
            <person name="Moore K.R."/>
            <person name="Magnabosco C."/>
            <person name="Momper L."/>
            <person name="Gold D.A."/>
            <person name="Bosak T."/>
            <person name="Fournier G.P."/>
        </authorList>
    </citation>
    <scope>NUCLEOTIDE SEQUENCE [LARGE SCALE GENOMIC DNA]</scope>
    <source>
        <strain evidence="1 2">ULC007</strain>
    </source>
</reference>
<comment type="caution">
    <text evidence="1">The sequence shown here is derived from an EMBL/GenBank/DDBJ whole genome shotgun (WGS) entry which is preliminary data.</text>
</comment>
<dbReference type="AlphaFoldDB" id="A0A2T1DA87"/>
<evidence type="ECO:0000313" key="2">
    <source>
        <dbReference type="Proteomes" id="UP000238634"/>
    </source>
</evidence>
<keyword evidence="2" id="KW-1185">Reference proteome</keyword>
<dbReference type="Proteomes" id="UP000238634">
    <property type="component" value="Unassembled WGS sequence"/>
</dbReference>
<sequence length="123" mass="14119">MFKLAWKDDEANANRLKRDDLILLRQHGYVTHLVKVLNRQAEREDSSSDWNLYRIVEVVWAIGGTKPPPSVKAELIFGYPEVLAYMGGDVMKLEELPTFKKAWDTQGGLLAFQQHVQHKLADI</sequence>
<accession>A0A2T1DA87</accession>
<evidence type="ECO:0000313" key="1">
    <source>
        <dbReference type="EMBL" id="PSB17373.1"/>
    </source>
</evidence>
<organism evidence="1 2">
    <name type="scientific">Phormidesmis priestleyi ULC007</name>
    <dbReference type="NCBI Taxonomy" id="1920490"/>
    <lineage>
        <taxon>Bacteria</taxon>
        <taxon>Bacillati</taxon>
        <taxon>Cyanobacteriota</taxon>
        <taxon>Cyanophyceae</taxon>
        <taxon>Leptolyngbyales</taxon>
        <taxon>Leptolyngbyaceae</taxon>
        <taxon>Phormidesmis</taxon>
    </lineage>
</organism>
<reference evidence="1 2" key="1">
    <citation type="submission" date="2018-02" db="EMBL/GenBank/DDBJ databases">
        <authorList>
            <person name="Cohen D.B."/>
            <person name="Kent A.D."/>
        </authorList>
    </citation>
    <scope>NUCLEOTIDE SEQUENCE [LARGE SCALE GENOMIC DNA]</scope>
    <source>
        <strain evidence="1 2">ULC007</strain>
    </source>
</reference>
<name>A0A2T1DA87_9CYAN</name>
<dbReference type="STRING" id="1920490.GCA_001895925_01886"/>
<gene>
    <name evidence="1" type="ORF">C7B65_19045</name>
</gene>
<proteinExistence type="predicted"/>